<reference evidence="1" key="1">
    <citation type="submission" date="2019-09" db="EMBL/GenBank/DDBJ databases">
        <title>Whole genome sequence analysis of bacterial isolates in patients.</title>
        <authorList>
            <person name="Jeong K.C."/>
        </authorList>
    </citation>
    <scope>NUCLEOTIDE SEQUENCE</scope>
    <source>
        <strain evidence="1">KCJ3K105</strain>
    </source>
</reference>
<dbReference type="AlphaFoldDB" id="A0A643IV20"/>
<dbReference type="EMBL" id="VZIV01000033">
    <property type="protein sequence ID" value="KAB0763262.1"/>
    <property type="molecule type" value="Genomic_DNA"/>
</dbReference>
<comment type="caution">
    <text evidence="1">The sequence shown here is derived from an EMBL/GenBank/DDBJ whole genome shotgun (WGS) entry which is preliminary data.</text>
</comment>
<organism evidence="1">
    <name type="scientific">Pseudomonas aeruginosa</name>
    <dbReference type="NCBI Taxonomy" id="287"/>
    <lineage>
        <taxon>Bacteria</taxon>
        <taxon>Pseudomonadati</taxon>
        <taxon>Pseudomonadota</taxon>
        <taxon>Gammaproteobacteria</taxon>
        <taxon>Pseudomonadales</taxon>
        <taxon>Pseudomonadaceae</taxon>
        <taxon>Pseudomonas</taxon>
    </lineage>
</organism>
<dbReference type="NCBIfam" id="TIGR02564">
    <property type="entry name" value="cas_Csy1"/>
    <property type="match status" value="1"/>
</dbReference>
<dbReference type="CDD" id="cd09735">
    <property type="entry name" value="Csy1_I-F"/>
    <property type="match status" value="1"/>
</dbReference>
<name>A0A643IV20_PSEAI</name>
<dbReference type="InterPro" id="IPR013397">
    <property type="entry name" value="CRISPR-assoc_prot_Csy1"/>
</dbReference>
<proteinExistence type="predicted"/>
<gene>
    <name evidence="1" type="primary">csy1</name>
    <name evidence="1" type="ORF">F7O97_17165</name>
</gene>
<evidence type="ECO:0000313" key="1">
    <source>
        <dbReference type="EMBL" id="KAB0763262.1"/>
    </source>
</evidence>
<accession>A0A643IV20</accession>
<sequence length="435" mass="49263">MSTGPNGEFSSPTLRQLIESFIQERLQGKLDKLKPDEDDKRQALLAGHRREAWLADAARRVGQLQLVTHTLKPIHPDARGSNLHSLPQAPGQPGLAGSHELADELVSDVVGNAAALDVFKFLSLQYQGRYLLNWLTENSAEALQALSDDPEQAREWRQAFVGITAGKAAPASHSLAKQLYFPLPGSGYHLLAPLFPTSLVQRVHGQIREARFGEAARAAREARQQKKPWPHGFSEYPNLAIQKFGGTKPQNISQLNSERHGENWLLASLPPHWEPQELRAPLQQVSVFEHDLGRSPEVARLTRTLRGFLATTKHNNLAIRQHRAQLVGQICDEALHYAARLRELEPGWSASSDCRLHEAEQLWLDPLRVHTDEAFMRRRLWGDWPMEVSERFANWLNRALTNKGLVMGEAESRQWRKDLGKELKMFKEILEDERD</sequence>
<dbReference type="RefSeq" id="WP_043095099.1">
    <property type="nucleotide sequence ID" value="NZ_CP109850.1"/>
</dbReference>
<protein>
    <submittedName>
        <fullName evidence="1">Type I-F CRISPR-associated protein Csy1</fullName>
    </submittedName>
</protein>
<dbReference type="Pfam" id="PF09611">
    <property type="entry name" value="Cas_Csy1"/>
    <property type="match status" value="1"/>
</dbReference>